<accession>A0ACB0ZBP8</accession>
<dbReference type="Proteomes" id="UP001497535">
    <property type="component" value="Unassembled WGS sequence"/>
</dbReference>
<evidence type="ECO:0000313" key="2">
    <source>
        <dbReference type="Proteomes" id="UP001497535"/>
    </source>
</evidence>
<evidence type="ECO:0000313" key="1">
    <source>
        <dbReference type="EMBL" id="CAK5076374.1"/>
    </source>
</evidence>
<sequence length="287" mass="32812">MSTNNNKNKNQEFNTQGNFSRNIPEIHSPQPTSPLITLPGAAKRKSSGGISNKMENFCFVDYEEEEGEGDGPKPKQKRYEDKMSAKLDNIHLIEDFGQQKQNNKGKSKSTFSASLEQISQPKIVEIVEWDSELLDEEASLPIIEEPNEEKNLELKKETEEKEDNYNSEEDDDDLENEDEDQKIILSEKLRQFIYEGNEKDFALLPKPKSKIIGNELILFVQPSISSLLFKNSSKPQIEEINIGQNNNIVEMGEEVEENFLDLKSSIQSKENCLKEGRDDNFEEMDIG</sequence>
<reference evidence="1" key="1">
    <citation type="submission" date="2023-11" db="EMBL/GenBank/DDBJ databases">
        <authorList>
            <person name="Poullet M."/>
        </authorList>
    </citation>
    <scope>NUCLEOTIDE SEQUENCE</scope>
    <source>
        <strain evidence="1">E1834</strain>
    </source>
</reference>
<protein>
    <submittedName>
        <fullName evidence="1">Uncharacterized protein</fullName>
    </submittedName>
</protein>
<gene>
    <name evidence="1" type="ORF">MENTE1834_LOCUS23239</name>
</gene>
<organism evidence="1 2">
    <name type="scientific">Meloidogyne enterolobii</name>
    <name type="common">Root-knot nematode worm</name>
    <name type="synonym">Meloidogyne mayaguensis</name>
    <dbReference type="NCBI Taxonomy" id="390850"/>
    <lineage>
        <taxon>Eukaryota</taxon>
        <taxon>Metazoa</taxon>
        <taxon>Ecdysozoa</taxon>
        <taxon>Nematoda</taxon>
        <taxon>Chromadorea</taxon>
        <taxon>Rhabditida</taxon>
        <taxon>Tylenchina</taxon>
        <taxon>Tylenchomorpha</taxon>
        <taxon>Tylenchoidea</taxon>
        <taxon>Meloidogynidae</taxon>
        <taxon>Meloidogyninae</taxon>
        <taxon>Meloidogyne</taxon>
    </lineage>
</organism>
<dbReference type="EMBL" id="CAVMJV010000030">
    <property type="protein sequence ID" value="CAK5076374.1"/>
    <property type="molecule type" value="Genomic_DNA"/>
</dbReference>
<proteinExistence type="predicted"/>
<keyword evidence="2" id="KW-1185">Reference proteome</keyword>
<name>A0ACB0ZBP8_MELEN</name>
<comment type="caution">
    <text evidence="1">The sequence shown here is derived from an EMBL/GenBank/DDBJ whole genome shotgun (WGS) entry which is preliminary data.</text>
</comment>